<proteinExistence type="predicted"/>
<keyword evidence="2" id="KW-0223">Dioxygenase</keyword>
<gene>
    <name evidence="2" type="ORF">EV675_3987</name>
</gene>
<dbReference type="Gene3D" id="3.10.180.10">
    <property type="entry name" value="2,3-Dihydroxybiphenyl 1,2-Dioxygenase, domain 1"/>
    <property type="match status" value="1"/>
</dbReference>
<evidence type="ECO:0000259" key="1">
    <source>
        <dbReference type="PROSITE" id="PS51819"/>
    </source>
</evidence>
<dbReference type="InterPro" id="IPR050383">
    <property type="entry name" value="GlyoxalaseI/FosfomycinResist"/>
</dbReference>
<dbReference type="AlphaFoldDB" id="A0A4V2F370"/>
<dbReference type="GO" id="GO:0051213">
    <property type="term" value="F:dioxygenase activity"/>
    <property type="evidence" value="ECO:0007669"/>
    <property type="project" value="UniProtKB-KW"/>
</dbReference>
<keyword evidence="2" id="KW-0560">Oxidoreductase</keyword>
<organism evidence="2 3">
    <name type="scientific">Pigmentiphaga kullae</name>
    <dbReference type="NCBI Taxonomy" id="151784"/>
    <lineage>
        <taxon>Bacteria</taxon>
        <taxon>Pseudomonadati</taxon>
        <taxon>Pseudomonadota</taxon>
        <taxon>Betaproteobacteria</taxon>
        <taxon>Burkholderiales</taxon>
        <taxon>Alcaligenaceae</taxon>
        <taxon>Pigmentiphaga</taxon>
    </lineage>
</organism>
<dbReference type="SUPFAM" id="SSF54593">
    <property type="entry name" value="Glyoxalase/Bleomycin resistance protein/Dihydroxybiphenyl dioxygenase"/>
    <property type="match status" value="1"/>
</dbReference>
<dbReference type="PROSITE" id="PS51819">
    <property type="entry name" value="VOC"/>
    <property type="match status" value="1"/>
</dbReference>
<dbReference type="PANTHER" id="PTHR21366">
    <property type="entry name" value="GLYOXALASE FAMILY PROTEIN"/>
    <property type="match status" value="1"/>
</dbReference>
<dbReference type="Proteomes" id="UP000292445">
    <property type="component" value="Unassembled WGS sequence"/>
</dbReference>
<feature type="domain" description="VOC" evidence="1">
    <location>
        <begin position="7"/>
        <end position="127"/>
    </location>
</feature>
<reference evidence="2 3" key="1">
    <citation type="submission" date="2019-02" db="EMBL/GenBank/DDBJ databases">
        <title>Genomic Encyclopedia of Type Strains, Phase IV (KMG-IV): sequencing the most valuable type-strain genomes for metagenomic binning, comparative biology and taxonomic classification.</title>
        <authorList>
            <person name="Goeker M."/>
        </authorList>
    </citation>
    <scope>NUCLEOTIDE SEQUENCE [LARGE SCALE GENOMIC DNA]</scope>
    <source>
        <strain evidence="2 3">K24</strain>
    </source>
</reference>
<keyword evidence="3" id="KW-1185">Reference proteome</keyword>
<dbReference type="InterPro" id="IPR037523">
    <property type="entry name" value="VOC_core"/>
</dbReference>
<sequence>MSTPDLEFSHVGIHVRDMDTMVGFYQRVLGLVLTDRGHLPGRELAFMSRNPREHHQVVLVSGRTGAEDDKVINQISFRVASLERLQEMFGWLQRESGPSRFRAIDHGNAWTLYFHDPEGNRLELFVDTPWYVQQPRSEPLDLTEPADRIRARTQAWCRADPSFASAQAWRADLKARIEQGMGGSHVGR</sequence>
<evidence type="ECO:0000313" key="3">
    <source>
        <dbReference type="Proteomes" id="UP000292445"/>
    </source>
</evidence>
<name>A0A4V2F370_9BURK</name>
<dbReference type="EMBL" id="SGXC01000002">
    <property type="protein sequence ID" value="RZS81364.1"/>
    <property type="molecule type" value="Genomic_DNA"/>
</dbReference>
<accession>A0A4V2F370</accession>
<dbReference type="Pfam" id="PF00903">
    <property type="entry name" value="Glyoxalase"/>
    <property type="match status" value="1"/>
</dbReference>
<evidence type="ECO:0000313" key="2">
    <source>
        <dbReference type="EMBL" id="RZS81364.1"/>
    </source>
</evidence>
<dbReference type="InterPro" id="IPR004360">
    <property type="entry name" value="Glyas_Fos-R_dOase_dom"/>
</dbReference>
<dbReference type="InterPro" id="IPR029068">
    <property type="entry name" value="Glyas_Bleomycin-R_OHBP_Dase"/>
</dbReference>
<comment type="caution">
    <text evidence="2">The sequence shown here is derived from an EMBL/GenBank/DDBJ whole genome shotgun (WGS) entry which is preliminary data.</text>
</comment>
<dbReference type="RefSeq" id="WP_165404669.1">
    <property type="nucleotide sequence ID" value="NZ_SGXC01000002.1"/>
</dbReference>
<protein>
    <submittedName>
        <fullName evidence="2">Glyoxalase/bleomycin resistance protein/dioxygenase superfamily protein</fullName>
    </submittedName>
</protein>